<evidence type="ECO:0008006" key="3">
    <source>
        <dbReference type="Google" id="ProtNLM"/>
    </source>
</evidence>
<evidence type="ECO:0000313" key="1">
    <source>
        <dbReference type="EMBL" id="RBW57034.1"/>
    </source>
</evidence>
<dbReference type="AlphaFoldDB" id="A0A366X0S6"/>
<dbReference type="InterPro" id="IPR029063">
    <property type="entry name" value="SAM-dependent_MTases_sf"/>
</dbReference>
<dbReference type="SUPFAM" id="SSF53335">
    <property type="entry name" value="S-adenosyl-L-methionine-dependent methyltransferases"/>
    <property type="match status" value="1"/>
</dbReference>
<accession>A0A366X0S6</accession>
<dbReference type="EMBL" id="QOCE01000022">
    <property type="protein sequence ID" value="RBW57034.1"/>
    <property type="molecule type" value="Genomic_DNA"/>
</dbReference>
<dbReference type="Gene3D" id="3.40.50.150">
    <property type="entry name" value="Vaccinia Virus protein VP39"/>
    <property type="match status" value="1"/>
</dbReference>
<gene>
    <name evidence="1" type="ORF">DS909_08505</name>
</gene>
<dbReference type="Proteomes" id="UP000252706">
    <property type="component" value="Unassembled WGS sequence"/>
</dbReference>
<organism evidence="1 2">
    <name type="scientific">Phaeobacter gallaeciensis</name>
    <dbReference type="NCBI Taxonomy" id="60890"/>
    <lineage>
        <taxon>Bacteria</taxon>
        <taxon>Pseudomonadati</taxon>
        <taxon>Pseudomonadota</taxon>
        <taxon>Alphaproteobacteria</taxon>
        <taxon>Rhodobacterales</taxon>
        <taxon>Roseobacteraceae</taxon>
        <taxon>Phaeobacter</taxon>
    </lineage>
</organism>
<dbReference type="OrthoDB" id="5764702at2"/>
<proteinExistence type="predicted"/>
<name>A0A366X0S6_9RHOB</name>
<protein>
    <recommendedName>
        <fullName evidence="3">Class I SAM-dependent methyltransferase</fullName>
    </recommendedName>
</protein>
<dbReference type="Pfam" id="PF13578">
    <property type="entry name" value="Methyltransf_24"/>
    <property type="match status" value="1"/>
</dbReference>
<dbReference type="CDD" id="cd02440">
    <property type="entry name" value="AdoMet_MTases"/>
    <property type="match status" value="1"/>
</dbReference>
<dbReference type="RefSeq" id="WP_113823027.1">
    <property type="nucleotide sequence ID" value="NZ_QOCE01000022.1"/>
</dbReference>
<sequence length="217" mass="24643">MVENSQITYEQVEQKRREFAAALRQFTQEKGQYHQRASELPAAKLEGAEILPNRLALLDKIAPGGVIGEIGVDRGDFSLELLERCKPSQLHLFDIDISRLVNPRIQAELASNEGRVKTHIGDSSTNMRKMPDSYFDVVYVDGDHRYEGVVKDIEAALPKIKPEGVLVFNDYTVWSAVSMYHCGVAKAVHELCLAQPWKFRYLALQSMMYNDVMLVRE</sequence>
<evidence type="ECO:0000313" key="2">
    <source>
        <dbReference type="Proteomes" id="UP000252706"/>
    </source>
</evidence>
<reference evidence="1 2" key="1">
    <citation type="submission" date="2018-07" db="EMBL/GenBank/DDBJ databases">
        <title>Modular assembly of carbohydrate-degrading microbial communities in the ocean.</title>
        <authorList>
            <person name="Enke T.N."/>
            <person name="Datta M.S."/>
            <person name="Schwartzman J.A."/>
            <person name="Cermak N."/>
            <person name="Schmitz D.A."/>
            <person name="Barrere J."/>
            <person name="Cordero O.X."/>
        </authorList>
    </citation>
    <scope>NUCLEOTIDE SEQUENCE [LARGE SCALE GENOMIC DNA]</scope>
    <source>
        <strain evidence="1 2">C3M10</strain>
    </source>
</reference>
<comment type="caution">
    <text evidence="1">The sequence shown here is derived from an EMBL/GenBank/DDBJ whole genome shotgun (WGS) entry which is preliminary data.</text>
</comment>